<reference evidence="3" key="2">
    <citation type="submission" date="2019-06" db="EMBL/GenBank/DDBJ databases">
        <title>Co-occurence of chitin degradation, pigmentation and bioactivity in marine Pseudoalteromonas.</title>
        <authorList>
            <person name="Sonnenschein E.C."/>
            <person name="Bech P.K."/>
        </authorList>
    </citation>
    <scope>NUCLEOTIDE SEQUENCE [LARGE SCALE GENOMIC DNA]</scope>
    <source>
        <strain evidence="3">S2897</strain>
    </source>
</reference>
<sequence length="89" mass="10471">HDGKQHFMDNVAIDVFEEELARHGKYTLAVYEAVMHTENNYKVMQKKQDEQENTPQSESNTDSGTKLIRFASYESRCEERMHYSIKINV</sequence>
<protein>
    <submittedName>
        <fullName evidence="2">PilZ domain-containing protein</fullName>
    </submittedName>
</protein>
<comment type="caution">
    <text evidence="2">The sequence shown here is derived from an EMBL/GenBank/DDBJ whole genome shotgun (WGS) entry which is preliminary data.</text>
</comment>
<gene>
    <name evidence="2" type="ORF">CWC05_22845</name>
</gene>
<name>A0A5S3YI16_9GAMM</name>
<reference evidence="2 3" key="1">
    <citation type="submission" date="2017-12" db="EMBL/GenBank/DDBJ databases">
        <authorList>
            <person name="Paulsen S."/>
            <person name="Gram L.K."/>
        </authorList>
    </citation>
    <scope>NUCLEOTIDE SEQUENCE [LARGE SCALE GENOMIC DNA]</scope>
    <source>
        <strain evidence="2 3">S2897</strain>
    </source>
</reference>
<proteinExistence type="predicted"/>
<evidence type="ECO:0000256" key="1">
    <source>
        <dbReference type="SAM" id="MobiDB-lite"/>
    </source>
</evidence>
<feature type="compositionally biased region" description="Polar residues" evidence="1">
    <location>
        <begin position="53"/>
        <end position="64"/>
    </location>
</feature>
<feature type="region of interest" description="Disordered" evidence="1">
    <location>
        <begin position="44"/>
        <end position="65"/>
    </location>
</feature>
<organism evidence="2 3">
    <name type="scientific">Pseudoalteromonas ruthenica</name>
    <dbReference type="NCBI Taxonomy" id="151081"/>
    <lineage>
        <taxon>Bacteria</taxon>
        <taxon>Pseudomonadati</taxon>
        <taxon>Pseudomonadota</taxon>
        <taxon>Gammaproteobacteria</taxon>
        <taxon>Alteromonadales</taxon>
        <taxon>Pseudoalteromonadaceae</taxon>
        <taxon>Pseudoalteromonas</taxon>
    </lineage>
</organism>
<dbReference type="AlphaFoldDB" id="A0A5S3YI16"/>
<evidence type="ECO:0000313" key="2">
    <source>
        <dbReference type="EMBL" id="TMP71220.1"/>
    </source>
</evidence>
<evidence type="ECO:0000313" key="3">
    <source>
        <dbReference type="Proteomes" id="UP000305874"/>
    </source>
</evidence>
<accession>A0A5S3YI16</accession>
<feature type="non-terminal residue" evidence="2">
    <location>
        <position position="89"/>
    </location>
</feature>
<dbReference type="EMBL" id="PNCG01000857">
    <property type="protein sequence ID" value="TMP71220.1"/>
    <property type="molecule type" value="Genomic_DNA"/>
</dbReference>
<feature type="non-terminal residue" evidence="2">
    <location>
        <position position="1"/>
    </location>
</feature>
<dbReference type="Proteomes" id="UP000305874">
    <property type="component" value="Unassembled WGS sequence"/>
</dbReference>